<name>A0A2V1E0H6_9PLEO</name>
<evidence type="ECO:0000313" key="1">
    <source>
        <dbReference type="EMBL" id="PVI04053.1"/>
    </source>
</evidence>
<gene>
    <name evidence="1" type="ORF">DM02DRAFT_694583</name>
</gene>
<dbReference type="Proteomes" id="UP000244855">
    <property type="component" value="Unassembled WGS sequence"/>
</dbReference>
<keyword evidence="2" id="KW-1185">Reference proteome</keyword>
<dbReference type="Gene3D" id="2.60.120.260">
    <property type="entry name" value="Galactose-binding domain-like"/>
    <property type="match status" value="1"/>
</dbReference>
<dbReference type="AlphaFoldDB" id="A0A2V1E0H6"/>
<dbReference type="InterPro" id="IPR053161">
    <property type="entry name" value="Ulvan_degrading_GH"/>
</dbReference>
<evidence type="ECO:0000313" key="2">
    <source>
        <dbReference type="Proteomes" id="UP000244855"/>
    </source>
</evidence>
<dbReference type="PANTHER" id="PTHR36848:SF2">
    <property type="entry name" value="SECRETED PROTEIN"/>
    <property type="match status" value="1"/>
</dbReference>
<dbReference type="SUPFAM" id="SSF49785">
    <property type="entry name" value="Galactose-binding domain-like"/>
    <property type="match status" value="1"/>
</dbReference>
<organism evidence="1 2">
    <name type="scientific">Periconia macrospinosa</name>
    <dbReference type="NCBI Taxonomy" id="97972"/>
    <lineage>
        <taxon>Eukaryota</taxon>
        <taxon>Fungi</taxon>
        <taxon>Dikarya</taxon>
        <taxon>Ascomycota</taxon>
        <taxon>Pezizomycotina</taxon>
        <taxon>Dothideomycetes</taxon>
        <taxon>Pleosporomycetidae</taxon>
        <taxon>Pleosporales</taxon>
        <taxon>Massarineae</taxon>
        <taxon>Periconiaceae</taxon>
        <taxon>Periconia</taxon>
    </lineage>
</organism>
<dbReference type="Pfam" id="PF17132">
    <property type="entry name" value="Glyco_hydro_106"/>
    <property type="match status" value="1"/>
</dbReference>
<dbReference type="PANTHER" id="PTHR36848">
    <property type="entry name" value="DNA-BINDING PROTEIN (PUTATIVE SECRETED PROTEIN)-RELATED"/>
    <property type="match status" value="1"/>
</dbReference>
<proteinExistence type="predicted"/>
<dbReference type="OrthoDB" id="2588159at2759"/>
<reference evidence="1 2" key="1">
    <citation type="journal article" date="2018" name="Sci. Rep.">
        <title>Comparative genomics provides insights into the lifestyle and reveals functional heterogeneity of dark septate endophytic fungi.</title>
        <authorList>
            <person name="Knapp D.G."/>
            <person name="Nemeth J.B."/>
            <person name="Barry K."/>
            <person name="Hainaut M."/>
            <person name="Henrissat B."/>
            <person name="Johnson J."/>
            <person name="Kuo A."/>
            <person name="Lim J.H.P."/>
            <person name="Lipzen A."/>
            <person name="Nolan M."/>
            <person name="Ohm R.A."/>
            <person name="Tamas L."/>
            <person name="Grigoriev I.V."/>
            <person name="Spatafora J.W."/>
            <person name="Nagy L.G."/>
            <person name="Kovacs G.M."/>
        </authorList>
    </citation>
    <scope>NUCLEOTIDE SEQUENCE [LARGE SCALE GENOMIC DNA]</scope>
    <source>
        <strain evidence="1 2">DSE2036</strain>
    </source>
</reference>
<dbReference type="InterPro" id="IPR008979">
    <property type="entry name" value="Galactose-bd-like_sf"/>
</dbReference>
<accession>A0A2V1E0H6</accession>
<dbReference type="STRING" id="97972.A0A2V1E0H6"/>
<protein>
    <recommendedName>
        <fullName evidence="3">Glycoside hydrolase family 2 protein</fullName>
    </recommendedName>
</protein>
<evidence type="ECO:0008006" key="3">
    <source>
        <dbReference type="Google" id="ProtNLM"/>
    </source>
</evidence>
<dbReference type="EMBL" id="KZ805325">
    <property type="protein sequence ID" value="PVI04053.1"/>
    <property type="molecule type" value="Genomic_DNA"/>
</dbReference>
<sequence>MTFAEISRLPDASVSEVSVQDDIHQIASIGGGGLEFLPFYNYGLGPALTDWSIYGFGTDAFKKLFHAALKTSASLNLTFDFALGPNQGSGVPSVVETPGLAKQLVYGNATIQSGATFRGELPEPNLGFNQFPGFMNPLELWGSNELVAVVAGRIVIENLLSGNHYVSVLEENSLINLTNITNEGTLTWTAPEGNETWIIFSIYERYTNQRSCVSIANATTALGNGSWMVDHWSARGAKLTTDFWDQQILSDASIAALMRDAGGYAWEDSMEMQAAVPWTSDLIVRFNERHGYDITPYLPLLFHATNSWNMLMPPYNITYTLGEYMTDGGPYVEDYKAVLTQGYLDYVEHYNEWASSKGVQSSNQPAYNLPIDMAEAVSHVQVPELESLGFKEDIDLYRQFTGPAHLAGRNIISTEVGAVSVGAYKLTIPKLKTLFDQSYAAGVNTMVVHGYAYGGQYYNTTWPGYTPFQYQYTEMWNHRQPAWRHMDELFTYSARNSVIMRSGVPKVDLAFYYFENPWKFAKIYPSSEMNKYGEQEKGYTFEYLSATNLISEEAVVIDGVLAPEGPAFQALIIYNQTQITPSVSAELLQFAKNRLPIYIVGAIPNTTVGATGQQEVSKNINKLLGYSTVRVVDIESFSASILAADGVPARTQVDAASDASGLYTFWTSDVDSHTEYVYLYNQGISAVFNVTFSVGVDLVPYILDAWTGSQRPWALFGRKCTAVNMTIDLRANQTMIIAFVGDHQKRFSRHIADHSPDVKSVHYTKDGGLEAFVAGNSSAWVTLNNGTDVILPEGSLPLPSITTLDSWNLTVESHGPYLNGSSFEANITTIDVGMLDHLVPWTRIPQIEHVSGIGTYRTQFYTKTDEATALLVNFGPVLHTMKAWLNGKQVLAIDSTHPVVDVSDLVVSGSNIMEIEITTSLFNAVKANIDRIMSIGHGPNLPSLYTDAEWEEFGLVGPVELKAFRRVSI</sequence>